<name>A0A367GRL3_9SPHI</name>
<evidence type="ECO:0000256" key="1">
    <source>
        <dbReference type="PROSITE-ProRule" id="PRU01360"/>
    </source>
</evidence>
<dbReference type="GO" id="GO:0009279">
    <property type="term" value="C:cell outer membrane"/>
    <property type="evidence" value="ECO:0007669"/>
    <property type="project" value="UniProtKB-SubCell"/>
</dbReference>
<dbReference type="NCBIfam" id="TIGR04057">
    <property type="entry name" value="SusC_RagA_signa"/>
    <property type="match status" value="1"/>
</dbReference>
<dbReference type="AlphaFoldDB" id="A0A367GRL3"/>
<evidence type="ECO:0000259" key="2">
    <source>
        <dbReference type="Pfam" id="PF07715"/>
    </source>
</evidence>
<dbReference type="SUPFAM" id="SSF56935">
    <property type="entry name" value="Porins"/>
    <property type="match status" value="1"/>
</dbReference>
<dbReference type="InterPro" id="IPR023996">
    <property type="entry name" value="TonB-dep_OMP_SusC/RagA"/>
</dbReference>
<dbReference type="InterPro" id="IPR037066">
    <property type="entry name" value="Plug_dom_sf"/>
</dbReference>
<keyword evidence="1" id="KW-0812">Transmembrane</keyword>
<dbReference type="OrthoDB" id="9768177at2"/>
<evidence type="ECO:0000313" key="3">
    <source>
        <dbReference type="EMBL" id="RCH55351.1"/>
    </source>
</evidence>
<accession>A0A367GRL3</accession>
<dbReference type="Gene3D" id="2.170.130.10">
    <property type="entry name" value="TonB-dependent receptor, plug domain"/>
    <property type="match status" value="1"/>
</dbReference>
<dbReference type="FunFam" id="2.170.130.10:FF:000003">
    <property type="entry name" value="SusC/RagA family TonB-linked outer membrane protein"/>
    <property type="match status" value="1"/>
</dbReference>
<dbReference type="EMBL" id="QGDC01000004">
    <property type="protein sequence ID" value="RCH55351.1"/>
    <property type="molecule type" value="Genomic_DNA"/>
</dbReference>
<keyword evidence="4" id="KW-1185">Reference proteome</keyword>
<dbReference type="PROSITE" id="PS52016">
    <property type="entry name" value="TONB_DEPENDENT_REC_3"/>
    <property type="match status" value="1"/>
</dbReference>
<dbReference type="SUPFAM" id="SSF49464">
    <property type="entry name" value="Carboxypeptidase regulatory domain-like"/>
    <property type="match status" value="1"/>
</dbReference>
<gene>
    <name evidence="3" type="ORF">DJ568_09220</name>
</gene>
<keyword evidence="1" id="KW-0472">Membrane</keyword>
<dbReference type="Pfam" id="PF13715">
    <property type="entry name" value="CarbopepD_reg_2"/>
    <property type="match status" value="1"/>
</dbReference>
<comment type="subcellular location">
    <subcellularLocation>
        <location evidence="1">Cell outer membrane</location>
        <topology evidence="1">Multi-pass membrane protein</topology>
    </subcellularLocation>
</comment>
<dbReference type="Proteomes" id="UP000253209">
    <property type="component" value="Unassembled WGS sequence"/>
</dbReference>
<sequence length="1040" mass="115161">MMKISVVFIFIALFLPVTLLAQQKVVTGIVKDVTGILPGVTVREKGVPNNGVAVDGSGKFRITLRGTSNVLIFQFVGYDTREIKVSGNDPIEVILQPSTQGLEEVVVVGLGTRKRVTNTGSVSSISGGTIRNIPTSSVQNTLAGRLPGFFSQQRSGQPGQDASDFFIRGVSSLNAEGNRPLIIVDDIEYTYAQLSQINVNEIENISILKDASTTAIYGVKGANGVLIVTTRRGAMGPPKVNLRIETGLQSPSRTPKFLDAYQTALLNNEAVSNDGAGATLPSFTREDLEHFRTGDDPYGHPDVNWYKSIFKPYSLQANTNLDISGGTSGVKYFISGGALTQNGALRDFSDELSGVNSNYFFRRYNFRTNLDVQATKTLALRLDVTGRFGETNRPYASNVTGEIYDFRLSNPYSAPFLNSDGSYAFTRGTTTQQPTLNARLAARGYERLRTTDFNVLFGATQRLDFITQGLTFKGRIAYASTSQIVRSVYRTGGPPSYYYNSETGTYQLDPSGKHALAPLIVGGDNPIYNTKVNFQAYLDYDRLFGKHHFSSLLLLNQTHETFRQPTLFFSGILAPPIKFRGYSFRGGYDYASKYLIDVNIGYNGSDRFQEPYGFFPALSAGWNVAQEKFFKKAFPFIEIFKLRGSIGTVGSDVTSGNRYLYKSLYYNGPNYYFDHSVASPSIYEGDVVSGNGNVTWEKELKRDIGLDINMFNDRVSITVDYFNNRRYDQLIVRQSLSGIIGVGTTPINLGVVTNRGWDGQISYRPNIGAVQLNISGVFSYAKNKREFLDEPSPLYPNLRQTGTPIGQPFGYTWIGYYQNEEDIAKSAKPFDNIQPGDLKYKDIAGRVDENGNPMFDENGNPMPDGKIDARDIGPIGRPNLPTTTYGLTLGANYKGFSISLLFQGSQGYSFAIQNTGIDPFVSQMQPIHLERWTPENAQRARFPRLTTISGGVNSGTIFPSDFYLIDAKFLRLKTVELGYQVPNKLLPFKINNARLYLSAYNLLTWTNYDLYQQDPEVASNTAGDAYLNQRVVNLGVQVGF</sequence>
<dbReference type="InterPro" id="IPR039426">
    <property type="entry name" value="TonB-dep_rcpt-like"/>
</dbReference>
<keyword evidence="1" id="KW-0998">Cell outer membrane</keyword>
<organism evidence="3 4">
    <name type="scientific">Mucilaginibacter hurinus</name>
    <dbReference type="NCBI Taxonomy" id="2201324"/>
    <lineage>
        <taxon>Bacteria</taxon>
        <taxon>Pseudomonadati</taxon>
        <taxon>Bacteroidota</taxon>
        <taxon>Sphingobacteriia</taxon>
        <taxon>Sphingobacteriales</taxon>
        <taxon>Sphingobacteriaceae</taxon>
        <taxon>Mucilaginibacter</taxon>
    </lineage>
</organism>
<keyword evidence="3" id="KW-0675">Receptor</keyword>
<comment type="caution">
    <text evidence="3">The sequence shown here is derived from an EMBL/GenBank/DDBJ whole genome shotgun (WGS) entry which is preliminary data.</text>
</comment>
<comment type="similarity">
    <text evidence="1">Belongs to the TonB-dependent receptor family.</text>
</comment>
<keyword evidence="1" id="KW-0813">Transport</keyword>
<feature type="domain" description="TonB-dependent receptor plug" evidence="2">
    <location>
        <begin position="118"/>
        <end position="225"/>
    </location>
</feature>
<keyword evidence="1" id="KW-1134">Transmembrane beta strand</keyword>
<reference evidence="3 4" key="1">
    <citation type="submission" date="2018-05" db="EMBL/GenBank/DDBJ databases">
        <title>Mucilaginibacter hurinus sp. nov., isolated from briquette warehouse soil.</title>
        <authorList>
            <person name="Choi L."/>
        </authorList>
    </citation>
    <scope>NUCLEOTIDE SEQUENCE [LARGE SCALE GENOMIC DNA]</scope>
    <source>
        <strain evidence="3 4">ZR32</strain>
    </source>
</reference>
<protein>
    <submittedName>
        <fullName evidence="3">TonB-dependent receptor</fullName>
    </submittedName>
</protein>
<proteinExistence type="inferred from homology"/>
<evidence type="ECO:0000313" key="4">
    <source>
        <dbReference type="Proteomes" id="UP000253209"/>
    </source>
</evidence>
<dbReference type="InterPro" id="IPR012910">
    <property type="entry name" value="Plug_dom"/>
</dbReference>
<dbReference type="Pfam" id="PF07715">
    <property type="entry name" value="Plug"/>
    <property type="match status" value="1"/>
</dbReference>
<dbReference type="RefSeq" id="WP_114004973.1">
    <property type="nucleotide sequence ID" value="NZ_QGDC01000004.1"/>
</dbReference>
<dbReference type="InterPro" id="IPR008969">
    <property type="entry name" value="CarboxyPept-like_regulatory"/>
</dbReference>
<dbReference type="InterPro" id="IPR023997">
    <property type="entry name" value="TonB-dep_OMP_SusC/RagA_CS"/>
</dbReference>
<dbReference type="NCBIfam" id="TIGR04056">
    <property type="entry name" value="OMP_RagA_SusC"/>
    <property type="match status" value="1"/>
</dbReference>